<evidence type="ECO:0000256" key="2">
    <source>
        <dbReference type="ARBA" id="ARBA00004123"/>
    </source>
</evidence>
<dbReference type="SMART" id="SM00891">
    <property type="entry name" value="ERCC4"/>
    <property type="match status" value="1"/>
</dbReference>
<dbReference type="GO" id="GO:0006308">
    <property type="term" value="P:DNA catabolic process"/>
    <property type="evidence" value="ECO:0007669"/>
    <property type="project" value="UniProtKB-UniRule"/>
</dbReference>
<dbReference type="InterPro" id="IPR042530">
    <property type="entry name" value="EME1/EME2_C"/>
</dbReference>
<feature type="region of interest" description="Disordered" evidence="16">
    <location>
        <begin position="191"/>
        <end position="246"/>
    </location>
</feature>
<keyword evidence="9 15" id="KW-0378">Hydrolase</keyword>
<dbReference type="PROSITE" id="PS01358">
    <property type="entry name" value="ZF_RANBP2_1"/>
    <property type="match status" value="1"/>
</dbReference>
<evidence type="ECO:0000256" key="3">
    <source>
        <dbReference type="ARBA" id="ARBA00010015"/>
    </source>
</evidence>
<evidence type="ECO:0000256" key="8">
    <source>
        <dbReference type="ARBA" id="ARBA00022771"/>
    </source>
</evidence>
<evidence type="ECO:0000256" key="14">
    <source>
        <dbReference type="ARBA" id="ARBA00023242"/>
    </source>
</evidence>
<gene>
    <name evidence="18" type="ORF">CYMTET_39950</name>
</gene>
<dbReference type="SUPFAM" id="SSF52980">
    <property type="entry name" value="Restriction endonuclease-like"/>
    <property type="match status" value="1"/>
</dbReference>
<evidence type="ECO:0000256" key="5">
    <source>
        <dbReference type="ARBA" id="ARBA00022723"/>
    </source>
</evidence>
<keyword evidence="12 15" id="KW-0233">DNA recombination</keyword>
<dbReference type="Gene3D" id="1.10.150.670">
    <property type="entry name" value="Crossover junction endonuclease EME1, DNA-binding domain"/>
    <property type="match status" value="1"/>
</dbReference>
<comment type="subunit">
    <text evidence="15">Interacts with EME1.</text>
</comment>
<comment type="similarity">
    <text evidence="3 15">Belongs to the XPF family.</text>
</comment>
<feature type="non-terminal residue" evidence="18">
    <location>
        <position position="1"/>
    </location>
</feature>
<dbReference type="GO" id="GO:0031573">
    <property type="term" value="P:mitotic intra-S DNA damage checkpoint signaling"/>
    <property type="evidence" value="ECO:0007669"/>
    <property type="project" value="TreeGrafter"/>
</dbReference>
<feature type="region of interest" description="Disordered" evidence="16">
    <location>
        <begin position="365"/>
        <end position="422"/>
    </location>
</feature>
<comment type="subcellular location">
    <subcellularLocation>
        <location evidence="2 15">Nucleus</location>
    </subcellularLocation>
</comment>
<comment type="cofactor">
    <cofactor evidence="1 15">
        <name>Mg(2+)</name>
        <dbReference type="ChEBI" id="CHEBI:18420"/>
    </cofactor>
</comment>
<keyword evidence="5 15" id="KW-0479">Metal-binding</keyword>
<dbReference type="InterPro" id="IPR001876">
    <property type="entry name" value="Znf_RanBP2"/>
</dbReference>
<keyword evidence="19" id="KW-1185">Reference proteome</keyword>
<dbReference type="Pfam" id="PF21292">
    <property type="entry name" value="EME1-MUS81_C"/>
    <property type="match status" value="1"/>
</dbReference>
<evidence type="ECO:0000256" key="16">
    <source>
        <dbReference type="SAM" id="MobiDB-lite"/>
    </source>
</evidence>
<feature type="region of interest" description="Disordered" evidence="16">
    <location>
        <begin position="278"/>
        <end position="305"/>
    </location>
</feature>
<dbReference type="Gene3D" id="3.40.50.10130">
    <property type="match status" value="1"/>
</dbReference>
<keyword evidence="8" id="KW-0863">Zinc-finger</keyword>
<reference evidence="18 19" key="1">
    <citation type="journal article" date="2015" name="Genome Biol. Evol.">
        <title>Comparative Genomics of a Bacterivorous Green Alga Reveals Evolutionary Causalities and Consequences of Phago-Mixotrophic Mode of Nutrition.</title>
        <authorList>
            <person name="Burns J.A."/>
            <person name="Paasch A."/>
            <person name="Narechania A."/>
            <person name="Kim E."/>
        </authorList>
    </citation>
    <scope>NUCLEOTIDE SEQUENCE [LARGE SCALE GENOMIC DNA]</scope>
    <source>
        <strain evidence="18 19">PLY_AMNH</strain>
    </source>
</reference>
<dbReference type="GO" id="GO:0048476">
    <property type="term" value="C:Holliday junction resolvase complex"/>
    <property type="evidence" value="ECO:0007669"/>
    <property type="project" value="UniProtKB-UniRule"/>
</dbReference>
<evidence type="ECO:0000256" key="10">
    <source>
        <dbReference type="ARBA" id="ARBA00022833"/>
    </source>
</evidence>
<keyword evidence="10" id="KW-0862">Zinc</keyword>
<feature type="region of interest" description="Disordered" evidence="16">
    <location>
        <begin position="141"/>
        <end position="179"/>
    </location>
</feature>
<dbReference type="AlphaFoldDB" id="A0AAE0CA97"/>
<dbReference type="InterPro" id="IPR011335">
    <property type="entry name" value="Restrct_endonuc-II-like"/>
</dbReference>
<accession>A0AAE0CA97</accession>
<feature type="compositionally biased region" description="Low complexity" evidence="16">
    <location>
        <begin position="365"/>
        <end position="388"/>
    </location>
</feature>
<evidence type="ECO:0000256" key="15">
    <source>
        <dbReference type="RuleBase" id="RU369042"/>
    </source>
</evidence>
<feature type="compositionally biased region" description="Polar residues" evidence="16">
    <location>
        <begin position="145"/>
        <end position="154"/>
    </location>
</feature>
<feature type="domain" description="RanBP2-type" evidence="17">
    <location>
        <begin position="115"/>
        <end position="134"/>
    </location>
</feature>
<dbReference type="GO" id="GO:0008270">
    <property type="term" value="F:zinc ion binding"/>
    <property type="evidence" value="ECO:0007669"/>
    <property type="project" value="UniProtKB-KW"/>
</dbReference>
<protein>
    <recommendedName>
        <fullName evidence="15">Crossover junction endonuclease MUS81</fullName>
        <ecNumber evidence="15">3.1.22.-</ecNumber>
    </recommendedName>
</protein>
<dbReference type="GO" id="GO:0000727">
    <property type="term" value="P:double-strand break repair via break-induced replication"/>
    <property type="evidence" value="ECO:0007669"/>
    <property type="project" value="UniProtKB-UniRule"/>
</dbReference>
<keyword evidence="7 15" id="KW-0227">DNA damage</keyword>
<comment type="function">
    <text evidence="15">Interacts with EME1 to form a DNA structure-specific endonuclease with substrate preference for branched DNA structures with a 5'-end at the branch nick. Typical substrates include 3'-flap structures, D-loops, replication forks and nicked Holliday junctions. May be required in mitosis for the processing of stalled or collapsed replication fork intermediates. May be required in meiosis for the repair of meiosis-specific double strand breaks subsequent to single-end invasion (SEI).</text>
</comment>
<keyword evidence="11 15" id="KW-0460">Magnesium</keyword>
<evidence type="ECO:0000259" key="17">
    <source>
        <dbReference type="PROSITE" id="PS01358"/>
    </source>
</evidence>
<dbReference type="EC" id="3.1.22.-" evidence="15"/>
<organism evidence="18 19">
    <name type="scientific">Cymbomonas tetramitiformis</name>
    <dbReference type="NCBI Taxonomy" id="36881"/>
    <lineage>
        <taxon>Eukaryota</taxon>
        <taxon>Viridiplantae</taxon>
        <taxon>Chlorophyta</taxon>
        <taxon>Pyramimonadophyceae</taxon>
        <taxon>Pyramimonadales</taxon>
        <taxon>Pyramimonadaceae</taxon>
        <taxon>Cymbomonas</taxon>
    </lineage>
</organism>
<dbReference type="GO" id="GO:0000712">
    <property type="term" value="P:resolution of meiotic recombination intermediates"/>
    <property type="evidence" value="ECO:0007669"/>
    <property type="project" value="TreeGrafter"/>
</dbReference>
<evidence type="ECO:0000256" key="7">
    <source>
        <dbReference type="ARBA" id="ARBA00022763"/>
    </source>
</evidence>
<evidence type="ECO:0000256" key="6">
    <source>
        <dbReference type="ARBA" id="ARBA00022759"/>
    </source>
</evidence>
<proteinExistence type="inferred from homology"/>
<dbReference type="GO" id="GO:0005634">
    <property type="term" value="C:nucleus"/>
    <property type="evidence" value="ECO:0007669"/>
    <property type="project" value="UniProtKB-SubCell"/>
</dbReference>
<evidence type="ECO:0000256" key="9">
    <source>
        <dbReference type="ARBA" id="ARBA00022801"/>
    </source>
</evidence>
<evidence type="ECO:0000256" key="1">
    <source>
        <dbReference type="ARBA" id="ARBA00001946"/>
    </source>
</evidence>
<evidence type="ECO:0000313" key="18">
    <source>
        <dbReference type="EMBL" id="KAK3250683.1"/>
    </source>
</evidence>
<keyword evidence="13 15" id="KW-0234">DNA repair</keyword>
<dbReference type="CDD" id="cd20074">
    <property type="entry name" value="XPF_nuclease_Mus81"/>
    <property type="match status" value="1"/>
</dbReference>
<evidence type="ECO:0000256" key="13">
    <source>
        <dbReference type="ARBA" id="ARBA00023204"/>
    </source>
</evidence>
<name>A0AAE0CA97_9CHLO</name>
<comment type="caution">
    <text evidence="18">The sequence shown here is derived from an EMBL/GenBank/DDBJ whole genome shotgun (WGS) entry which is preliminary data.</text>
</comment>
<keyword evidence="4 15" id="KW-0540">Nuclease</keyword>
<dbReference type="InterPro" id="IPR047416">
    <property type="entry name" value="XPF_nuclease_Mus81"/>
</dbReference>
<dbReference type="PANTHER" id="PTHR13451">
    <property type="entry name" value="CLASS II CROSSOVER JUNCTION ENDONUCLEASE MUS81"/>
    <property type="match status" value="1"/>
</dbReference>
<evidence type="ECO:0000256" key="4">
    <source>
        <dbReference type="ARBA" id="ARBA00022722"/>
    </source>
</evidence>
<keyword evidence="14 15" id="KW-0539">Nucleus</keyword>
<dbReference type="GO" id="GO:0008821">
    <property type="term" value="F:crossover junction DNA endonuclease activity"/>
    <property type="evidence" value="ECO:0007669"/>
    <property type="project" value="UniProtKB-UniRule"/>
</dbReference>
<dbReference type="GO" id="GO:0003677">
    <property type="term" value="F:DNA binding"/>
    <property type="evidence" value="ECO:0007669"/>
    <property type="project" value="UniProtKB-UniRule"/>
</dbReference>
<evidence type="ECO:0000256" key="12">
    <source>
        <dbReference type="ARBA" id="ARBA00023172"/>
    </source>
</evidence>
<keyword evidence="6 15" id="KW-0255">Endonuclease</keyword>
<dbReference type="GO" id="GO:0048257">
    <property type="term" value="F:3'-flap endonuclease activity"/>
    <property type="evidence" value="ECO:0007669"/>
    <property type="project" value="TreeGrafter"/>
</dbReference>
<dbReference type="Proteomes" id="UP001190700">
    <property type="component" value="Unassembled WGS sequence"/>
</dbReference>
<feature type="region of interest" description="Disordered" evidence="16">
    <location>
        <begin position="61"/>
        <end position="105"/>
    </location>
</feature>
<feature type="compositionally biased region" description="Low complexity" evidence="16">
    <location>
        <begin position="61"/>
        <end position="84"/>
    </location>
</feature>
<dbReference type="PANTHER" id="PTHR13451:SF0">
    <property type="entry name" value="CROSSOVER JUNCTION ENDONUCLEASE MUS81"/>
    <property type="match status" value="1"/>
</dbReference>
<sequence>HVAPMVQTWGNPLQIRLTEEGCAFAQRQHQVAELHGDCMCAKVEAVQPPPLPPAVVAAVDAQPTTDADPRPSAAAAPAKAPPAKTSKKRKSSFPPDLSAARAPAHAGDHVPLMRWTCKMCGEDNEGLASQCEVCNAVRGRAPPSATGSKTTNLADVSAVPPSTIHLSPMSSSEDEMEVPLHERLARRRSATFQGAGEQTDPSHGARGTGDSGEAWERRADPLRPENGDPKGVSEQEPAAAQSDSDVIVLDDDDDEEEDIVINIRDRAGGGVHRRGVPLAGSMADRGSSGQWGRDWEDVGGALPSDTDIRMTEASADAAPAANRSEQGPDMQRVAAAIARRVSAASAAAMAKGTSVGGSAAATVTAPASKAPTEPSRSAATAAPPAREASMPPPTVTCRARSTEQQARNLGEGSTPHAGEAGSTVVAPPITRMRTPASWRLSGLAVTDRQERLPPLGDGEVFEDVYDLVLVVDSREQYGGYGKVLGQTGPGRNTAAIEEARKRLQGLLERHGPQQRLQAKVDTLAAGDALWLARHRHRQEEYVLDYFVERKGLDDLLKSIRDNRYAQQKWIAKRCGLRHLIYLVEGSMEDPWFISSTSDAERFCVKTAAVGTEINDGFDLVHTAGTLETFEKLARLTVSIAQKLRRAQGPSVTANGWNGAGERAAGLQTLSAFNKKVKDLKDDEIRVSTIFGMMLAQIPGVSAALAEQITEKYPTPASLRRAYEQRCGASQSAQRLFFRDWKLSGLKTVGPTLSGRIYDMILGDASPS</sequence>
<feature type="compositionally biased region" description="Basic and acidic residues" evidence="16">
    <location>
        <begin position="214"/>
        <end position="233"/>
    </location>
</feature>
<evidence type="ECO:0000313" key="19">
    <source>
        <dbReference type="Proteomes" id="UP001190700"/>
    </source>
</evidence>
<dbReference type="InterPro" id="IPR033309">
    <property type="entry name" value="Mus81"/>
</dbReference>
<dbReference type="InterPro" id="IPR006166">
    <property type="entry name" value="ERCC4_domain"/>
</dbReference>
<dbReference type="EMBL" id="LGRX02026564">
    <property type="protein sequence ID" value="KAK3250683.1"/>
    <property type="molecule type" value="Genomic_DNA"/>
</dbReference>
<dbReference type="Pfam" id="PF02732">
    <property type="entry name" value="ERCC4"/>
    <property type="match status" value="1"/>
</dbReference>
<evidence type="ECO:0000256" key="11">
    <source>
        <dbReference type="ARBA" id="ARBA00022842"/>
    </source>
</evidence>